<dbReference type="GO" id="GO:0016788">
    <property type="term" value="F:hydrolase activity, acting on ester bonds"/>
    <property type="evidence" value="ECO:0007669"/>
    <property type="project" value="UniProtKB-ARBA"/>
</dbReference>
<gene>
    <name evidence="3" type="ORF">GPY61_16095</name>
</gene>
<feature type="signal peptide" evidence="2">
    <location>
        <begin position="1"/>
        <end position="18"/>
    </location>
</feature>
<dbReference type="InterPro" id="IPR051058">
    <property type="entry name" value="GDSL_Est/Lipase"/>
</dbReference>
<evidence type="ECO:0000256" key="1">
    <source>
        <dbReference type="ARBA" id="ARBA00022801"/>
    </source>
</evidence>
<evidence type="ECO:0000256" key="2">
    <source>
        <dbReference type="SAM" id="SignalP"/>
    </source>
</evidence>
<dbReference type="EMBL" id="WSES01000004">
    <property type="protein sequence ID" value="MVW61452.1"/>
    <property type="molecule type" value="Genomic_DNA"/>
</dbReference>
<keyword evidence="1" id="KW-0378">Hydrolase</keyword>
<protein>
    <submittedName>
        <fullName evidence="3">Esterase</fullName>
    </submittedName>
</protein>
<dbReference type="PANTHER" id="PTHR45648:SF22">
    <property type="entry name" value="GDSL LIPASE_ACYLHYDROLASE FAMILY PROTEIN (AFU_ORTHOLOGUE AFUA_4G14700)"/>
    <property type="match status" value="1"/>
</dbReference>
<feature type="chain" id="PRO_5030559799" evidence="2">
    <location>
        <begin position="19"/>
        <end position="456"/>
    </location>
</feature>
<keyword evidence="4" id="KW-1185">Reference proteome</keyword>
<dbReference type="CDD" id="cd01847">
    <property type="entry name" value="Triacylglycerol_lipase_like"/>
    <property type="match status" value="1"/>
</dbReference>
<comment type="caution">
    <text evidence="3">The sequence shown here is derived from an EMBL/GenBank/DDBJ whole genome shotgun (WGS) entry which is preliminary data.</text>
</comment>
<organism evidence="3 4">
    <name type="scientific">Massilia cellulosiltytica</name>
    <dbReference type="NCBI Taxonomy" id="2683234"/>
    <lineage>
        <taxon>Bacteria</taxon>
        <taxon>Pseudomonadati</taxon>
        <taxon>Pseudomonadota</taxon>
        <taxon>Betaproteobacteria</taxon>
        <taxon>Burkholderiales</taxon>
        <taxon>Oxalobacteraceae</taxon>
        <taxon>Telluria group</taxon>
        <taxon>Massilia</taxon>
    </lineage>
</organism>
<evidence type="ECO:0000313" key="3">
    <source>
        <dbReference type="EMBL" id="MVW61452.1"/>
    </source>
</evidence>
<dbReference type="Proteomes" id="UP000443353">
    <property type="component" value="Unassembled WGS sequence"/>
</dbReference>
<dbReference type="PANTHER" id="PTHR45648">
    <property type="entry name" value="GDSL LIPASE/ACYLHYDROLASE FAMILY PROTEIN (AFU_ORTHOLOGUE AFUA_4G14700)"/>
    <property type="match status" value="1"/>
</dbReference>
<proteinExistence type="predicted"/>
<evidence type="ECO:0000313" key="4">
    <source>
        <dbReference type="Proteomes" id="UP000443353"/>
    </source>
</evidence>
<sequence length="456" mass="45842">MRKTSFALALLTAAVLSACGGSSTSPRGGDQTPVTKFSAQVSFGDSLSDVGSYAVGTVKALGGGKFTINGDNTSINKELTGKNWTELVAAQMSLPAPCPAQTGLQGDATKGFAVPVSFNTNCLNYAQGGSRVTNPIGPNNKVVNPTLGLTTVPVVTQIANHLAKTGGKFSGTELVTVMAGGNDILFLLGQLSSSATAAGTAAGSQAFAVSLTTQLAAGATNPATAAQAIGLAIQTEAARAGHTDASIVQAAVTAAVMAGNTAAAQATVYGPMVAKAQADATAAGQKAGADYLTANAAGVVTAMATAGAELAALVKTQIVAKGANYVVVNNLPDVASTPSGKSQSAAVQALIVKAVDAFNAQLQAGVADEPKVLYVDVWSVSHDEVINPAPYGLTNTSTPACGPNALGTTSLVCNAKNVIAGDVSHYMFADEVHPTPFVNWLLARYVLEKMEVKGWL</sequence>
<accession>A0A7X3G2L7</accession>
<dbReference type="InterPro" id="IPR036514">
    <property type="entry name" value="SGNH_hydro_sf"/>
</dbReference>
<dbReference type="AlphaFoldDB" id="A0A7X3G2L7"/>
<reference evidence="3 4" key="1">
    <citation type="submission" date="2019-12" db="EMBL/GenBank/DDBJ databases">
        <authorList>
            <person name="Li C."/>
            <person name="Zhao J."/>
        </authorList>
    </citation>
    <scope>NUCLEOTIDE SEQUENCE [LARGE SCALE GENOMIC DNA]</scope>
    <source>
        <strain evidence="3 4">NEAU-DD11</strain>
    </source>
</reference>
<dbReference type="RefSeq" id="WP_056124636.1">
    <property type="nucleotide sequence ID" value="NZ_WSES01000004.1"/>
</dbReference>
<dbReference type="Gene3D" id="3.40.50.1110">
    <property type="entry name" value="SGNH hydrolase"/>
    <property type="match status" value="1"/>
</dbReference>
<dbReference type="PROSITE" id="PS51257">
    <property type="entry name" value="PROKAR_LIPOPROTEIN"/>
    <property type="match status" value="1"/>
</dbReference>
<keyword evidence="2" id="KW-0732">Signal</keyword>
<dbReference type="SUPFAM" id="SSF52266">
    <property type="entry name" value="SGNH hydrolase"/>
    <property type="match status" value="1"/>
</dbReference>
<name>A0A7X3G2L7_9BURK</name>